<feature type="transmembrane region" description="Helical" evidence="1">
    <location>
        <begin position="21"/>
        <end position="43"/>
    </location>
</feature>
<dbReference type="RefSeq" id="WP_214729686.1">
    <property type="nucleotide sequence ID" value="NZ_CP075897.1"/>
</dbReference>
<sequence>MKHSNRVPTFKEILMEKRGELIGTSLVVIIILIQVTTQLVNFLQKGPMHGLYTYTYSMNAQGIILLIIPSIGISLLIIKGLYMLTAKFPQLTSTRQPKIAPHSPINHHTSLPTFTGTSVLDEMKHIKSVMETFKGSNNYILQQANHKVFKSKIFNVVIGILFYVVCSILLSTPPFSYLFTMFDSSLIQWITIIAPLFVTLKGKDFLNQFLTKKRMARNGAALKQRSQLRNEAAKYLREQQLVLEHYLHLDAVDKIIDYMNDKRAINTREAINLYESDEHIKQQQNILREMKIVEQMSRVRTVIIKKE</sequence>
<dbReference type="GeneID" id="88812854"/>
<reference evidence="2 3" key="1">
    <citation type="submission" date="2021-05" db="EMBL/GenBank/DDBJ databases">
        <title>Biocontrol using Exiguobacterium acetylicum SI17 against litchi downy blight caused by Peronophythora litchii.</title>
        <authorList>
            <person name="Zheng L."/>
        </authorList>
    </citation>
    <scope>NUCLEOTIDE SEQUENCE [LARGE SCALE GENOMIC DNA]</scope>
    <source>
        <strain evidence="2 3">SI17</strain>
    </source>
</reference>
<keyword evidence="1" id="KW-0812">Transmembrane</keyword>
<gene>
    <name evidence="2" type="ORF">KKI46_14245</name>
</gene>
<feature type="transmembrane region" description="Helical" evidence="1">
    <location>
        <begin position="177"/>
        <end position="200"/>
    </location>
</feature>
<evidence type="ECO:0000313" key="2">
    <source>
        <dbReference type="EMBL" id="QWB29736.1"/>
    </source>
</evidence>
<keyword evidence="3" id="KW-1185">Reference proteome</keyword>
<proteinExistence type="predicted"/>
<feature type="transmembrane region" description="Helical" evidence="1">
    <location>
        <begin position="153"/>
        <end position="171"/>
    </location>
</feature>
<organism evidence="2 3">
    <name type="scientific">Exiguobacterium acetylicum</name>
    <name type="common">Brevibacterium acetylicum</name>
    <dbReference type="NCBI Taxonomy" id="41170"/>
    <lineage>
        <taxon>Bacteria</taxon>
        <taxon>Bacillati</taxon>
        <taxon>Bacillota</taxon>
        <taxon>Bacilli</taxon>
        <taxon>Bacillales</taxon>
        <taxon>Bacillales Family XII. Incertae Sedis</taxon>
        <taxon>Exiguobacterium</taxon>
    </lineage>
</organism>
<keyword evidence="1" id="KW-0472">Membrane</keyword>
<dbReference type="Proteomes" id="UP000679498">
    <property type="component" value="Chromosome"/>
</dbReference>
<protein>
    <submittedName>
        <fullName evidence="2">Uncharacterized protein</fullName>
    </submittedName>
</protein>
<dbReference type="EMBL" id="CP075897">
    <property type="protein sequence ID" value="QWB29736.1"/>
    <property type="molecule type" value="Genomic_DNA"/>
</dbReference>
<accession>A0ABX8G8G3</accession>
<name>A0ABX8G8G3_EXIAC</name>
<feature type="transmembrane region" description="Helical" evidence="1">
    <location>
        <begin position="63"/>
        <end position="85"/>
    </location>
</feature>
<keyword evidence="1" id="KW-1133">Transmembrane helix</keyword>
<evidence type="ECO:0000313" key="3">
    <source>
        <dbReference type="Proteomes" id="UP000679498"/>
    </source>
</evidence>
<evidence type="ECO:0000256" key="1">
    <source>
        <dbReference type="SAM" id="Phobius"/>
    </source>
</evidence>